<accession>A0ABP0UI24</accession>
<sequence>MPRMAVGVTADEEEANDANSYRCQLQPSVAQGEVNMKLAFQNAFSQYTMTNHLEYALLSDISSIVNANNSVPFSLGEINWLLQILLREDHFTTLKIDQHGISTVQGYNLRYFSPQHYQAGHAFYIVSTDGV</sequence>
<dbReference type="Proteomes" id="UP001497512">
    <property type="component" value="Chromosome 4"/>
</dbReference>
<reference evidence="1" key="1">
    <citation type="submission" date="2024-02" db="EMBL/GenBank/DDBJ databases">
        <authorList>
            <consortium name="ELIXIR-Norway"/>
            <consortium name="Elixir Norway"/>
        </authorList>
    </citation>
    <scope>NUCLEOTIDE SEQUENCE</scope>
</reference>
<organism evidence="1 2">
    <name type="scientific">Sphagnum troendelagicum</name>
    <dbReference type="NCBI Taxonomy" id="128251"/>
    <lineage>
        <taxon>Eukaryota</taxon>
        <taxon>Viridiplantae</taxon>
        <taxon>Streptophyta</taxon>
        <taxon>Embryophyta</taxon>
        <taxon>Bryophyta</taxon>
        <taxon>Sphagnophytina</taxon>
        <taxon>Sphagnopsida</taxon>
        <taxon>Sphagnales</taxon>
        <taxon>Sphagnaceae</taxon>
        <taxon>Sphagnum</taxon>
    </lineage>
</organism>
<proteinExistence type="predicted"/>
<protein>
    <submittedName>
        <fullName evidence="1">Uncharacterized protein</fullName>
    </submittedName>
</protein>
<evidence type="ECO:0000313" key="1">
    <source>
        <dbReference type="EMBL" id="CAK9222498.1"/>
    </source>
</evidence>
<evidence type="ECO:0000313" key="2">
    <source>
        <dbReference type="Proteomes" id="UP001497512"/>
    </source>
</evidence>
<keyword evidence="2" id="KW-1185">Reference proteome</keyword>
<gene>
    <name evidence="1" type="ORF">CSSPTR1EN2_LOCUS16117</name>
</gene>
<dbReference type="EMBL" id="OZ019896">
    <property type="protein sequence ID" value="CAK9222498.1"/>
    <property type="molecule type" value="Genomic_DNA"/>
</dbReference>
<name>A0ABP0UI24_9BRYO</name>